<evidence type="ECO:0000313" key="2">
    <source>
        <dbReference type="EMBL" id="HGQ74143.1"/>
    </source>
</evidence>
<comment type="caution">
    <text evidence="2">The sequence shown here is derived from an EMBL/GenBank/DDBJ whole genome shotgun (WGS) entry which is preliminary data.</text>
</comment>
<proteinExistence type="predicted"/>
<dbReference type="AlphaFoldDB" id="A0A7C4JMN0"/>
<organism evidence="2">
    <name type="scientific">Staphylothermus marinus</name>
    <dbReference type="NCBI Taxonomy" id="2280"/>
    <lineage>
        <taxon>Archaea</taxon>
        <taxon>Thermoproteota</taxon>
        <taxon>Thermoprotei</taxon>
        <taxon>Desulfurococcales</taxon>
        <taxon>Desulfurococcaceae</taxon>
        <taxon>Staphylothermus</taxon>
    </lineage>
</organism>
<sequence>MKAIDPVIATLILIAIAVIAGVFVLRQFITLGGTAGRSETIQVQDLAFIQRLDTQFNVYVQLSFTIKNTGGKPITVTVVEIPDLKPLITTYPDKVVPNITLNVYLEPGQTYQFAHDVIKGIPYTPHGQYWEKGTEHAIVVKFLVAGNPVEQEVRMTARVS</sequence>
<feature type="transmembrane region" description="Helical" evidence="1">
    <location>
        <begin position="6"/>
        <end position="25"/>
    </location>
</feature>
<evidence type="ECO:0000256" key="1">
    <source>
        <dbReference type="SAM" id="Phobius"/>
    </source>
</evidence>
<protein>
    <submittedName>
        <fullName evidence="2">Uncharacterized protein</fullName>
    </submittedName>
</protein>
<dbReference type="EMBL" id="DTBP01000023">
    <property type="protein sequence ID" value="HGQ74143.1"/>
    <property type="molecule type" value="Genomic_DNA"/>
</dbReference>
<name>A0A7C4JMN0_STAMA</name>
<accession>A0A7C4JMN0</accession>
<keyword evidence="1" id="KW-0472">Membrane</keyword>
<keyword evidence="1" id="KW-1133">Transmembrane helix</keyword>
<keyword evidence="1" id="KW-0812">Transmembrane</keyword>
<gene>
    <name evidence="2" type="ORF">ENU20_03600</name>
</gene>
<reference evidence="2" key="1">
    <citation type="journal article" date="2020" name="mSystems">
        <title>Genome- and Community-Level Interaction Insights into Carbon Utilization and Element Cycling Functions of Hydrothermarchaeota in Hydrothermal Sediment.</title>
        <authorList>
            <person name="Zhou Z."/>
            <person name="Liu Y."/>
            <person name="Xu W."/>
            <person name="Pan J."/>
            <person name="Luo Z.H."/>
            <person name="Li M."/>
        </authorList>
    </citation>
    <scope>NUCLEOTIDE SEQUENCE [LARGE SCALE GENOMIC DNA]</scope>
    <source>
        <strain evidence="2">SpSt-648</strain>
    </source>
</reference>